<sequence length="112" mass="12508">MDNGTEEAKAKREAGKHTGMEGRYESRKKSGLVGCLIIVLSLVVLMVILGSCTGIFYGDEQDERITEDQGSIMYEDEAIILQIASDQEAEEYFTLESTKATFKVAFVRFIRS</sequence>
<dbReference type="OrthoDB" id="2390355at2"/>
<feature type="region of interest" description="Disordered" evidence="1">
    <location>
        <begin position="1"/>
        <end position="27"/>
    </location>
</feature>
<protein>
    <submittedName>
        <fullName evidence="3">Uncharacterized protein</fullName>
    </submittedName>
</protein>
<evidence type="ECO:0000256" key="1">
    <source>
        <dbReference type="SAM" id="MobiDB-lite"/>
    </source>
</evidence>
<evidence type="ECO:0000313" key="4">
    <source>
        <dbReference type="Proteomes" id="UP000315103"/>
    </source>
</evidence>
<accession>A0A558AZR7</accession>
<keyword evidence="2" id="KW-0472">Membrane</keyword>
<organism evidence="3 4">
    <name type="scientific">Salinicoccus cyprini</name>
    <dbReference type="NCBI Taxonomy" id="2493691"/>
    <lineage>
        <taxon>Bacteria</taxon>
        <taxon>Bacillati</taxon>
        <taxon>Bacillota</taxon>
        <taxon>Bacilli</taxon>
        <taxon>Bacillales</taxon>
        <taxon>Staphylococcaceae</taxon>
        <taxon>Salinicoccus</taxon>
    </lineage>
</organism>
<gene>
    <name evidence="3" type="ORF">FO441_05400</name>
</gene>
<evidence type="ECO:0000256" key="2">
    <source>
        <dbReference type="SAM" id="Phobius"/>
    </source>
</evidence>
<reference evidence="3 4" key="1">
    <citation type="submission" date="2019-07" db="EMBL/GenBank/DDBJ databases">
        <title>Salinicoccus cyprini sp. nov., isolated from gastro-intestinal tract of mirror carp, Cyprinus carpio var. specularis, collected from Gobind Sagar Reservoir, Himachal Pradesh, India.</title>
        <authorList>
            <person name="Talwar C."/>
            <person name="Singh A.K."/>
            <person name="Lal R."/>
            <person name="Negi R.K."/>
        </authorList>
    </citation>
    <scope>NUCLEOTIDE SEQUENCE [LARGE SCALE GENOMIC DNA]</scope>
    <source>
        <strain evidence="3 4">CT19</strain>
    </source>
</reference>
<name>A0A558AZR7_9STAP</name>
<dbReference type="Proteomes" id="UP000315103">
    <property type="component" value="Unassembled WGS sequence"/>
</dbReference>
<keyword evidence="2" id="KW-0812">Transmembrane</keyword>
<keyword evidence="4" id="KW-1185">Reference proteome</keyword>
<dbReference type="EMBL" id="VMSJ01000001">
    <property type="protein sequence ID" value="TVT29716.1"/>
    <property type="molecule type" value="Genomic_DNA"/>
</dbReference>
<feature type="transmembrane region" description="Helical" evidence="2">
    <location>
        <begin position="32"/>
        <end position="57"/>
    </location>
</feature>
<dbReference type="RefSeq" id="WP_145286873.1">
    <property type="nucleotide sequence ID" value="NZ_VMSJ01000001.1"/>
</dbReference>
<dbReference type="AlphaFoldDB" id="A0A558AZR7"/>
<comment type="caution">
    <text evidence="3">The sequence shown here is derived from an EMBL/GenBank/DDBJ whole genome shotgun (WGS) entry which is preliminary data.</text>
</comment>
<proteinExistence type="predicted"/>
<keyword evidence="2" id="KW-1133">Transmembrane helix</keyword>
<evidence type="ECO:0000313" key="3">
    <source>
        <dbReference type="EMBL" id="TVT29716.1"/>
    </source>
</evidence>